<evidence type="ECO:0000256" key="1">
    <source>
        <dbReference type="ARBA" id="ARBA00022443"/>
    </source>
</evidence>
<feature type="region of interest" description="Disordered" evidence="3">
    <location>
        <begin position="383"/>
        <end position="417"/>
    </location>
</feature>
<dbReference type="CDD" id="cd00174">
    <property type="entry name" value="SH3"/>
    <property type="match status" value="1"/>
</dbReference>
<evidence type="ECO:0000313" key="7">
    <source>
        <dbReference type="Proteomes" id="UP000440578"/>
    </source>
</evidence>
<organism evidence="6 7">
    <name type="scientific">Amphibalanus amphitrite</name>
    <name type="common">Striped barnacle</name>
    <name type="synonym">Balanus amphitrite</name>
    <dbReference type="NCBI Taxonomy" id="1232801"/>
    <lineage>
        <taxon>Eukaryota</taxon>
        <taxon>Metazoa</taxon>
        <taxon>Ecdysozoa</taxon>
        <taxon>Arthropoda</taxon>
        <taxon>Crustacea</taxon>
        <taxon>Multicrustacea</taxon>
        <taxon>Cirripedia</taxon>
        <taxon>Thoracica</taxon>
        <taxon>Thoracicalcarea</taxon>
        <taxon>Balanomorpha</taxon>
        <taxon>Balanoidea</taxon>
        <taxon>Balanidae</taxon>
        <taxon>Amphibalaninae</taxon>
        <taxon>Amphibalanus</taxon>
    </lineage>
</organism>
<feature type="compositionally biased region" description="Polar residues" evidence="3">
    <location>
        <begin position="185"/>
        <end position="196"/>
    </location>
</feature>
<evidence type="ECO:0000313" key="6">
    <source>
        <dbReference type="EMBL" id="KAF0295796.1"/>
    </source>
</evidence>
<keyword evidence="1 2" id="KW-0728">SH3 domain</keyword>
<evidence type="ECO:0000256" key="4">
    <source>
        <dbReference type="SAM" id="SignalP"/>
    </source>
</evidence>
<dbReference type="PROSITE" id="PS50002">
    <property type="entry name" value="SH3"/>
    <property type="match status" value="1"/>
</dbReference>
<feature type="domain" description="SH3" evidence="5">
    <location>
        <begin position="415"/>
        <end position="474"/>
    </location>
</feature>
<dbReference type="PANTHER" id="PTHR45929:SF3">
    <property type="entry name" value="JAK PATHWAY SIGNAL TRANSDUCTION ADAPTOR MOLECULE"/>
    <property type="match status" value="1"/>
</dbReference>
<gene>
    <name evidence="6" type="primary">Sh3gl1_1</name>
    <name evidence="6" type="ORF">FJT64_006716</name>
</gene>
<name>A0A6A4VMC8_AMPAM</name>
<dbReference type="InterPro" id="IPR036028">
    <property type="entry name" value="SH3-like_dom_sf"/>
</dbReference>
<sequence>MSAVLVRVAACMLLLTVGQLAAMRCWQYTWPGVVDWNSPIDNETTCEGKTEPCIEPFVLSMNSTEPNMTKLQELCESGGCPPELWCNTKGGESCVKYAFWTTDVTTNELKIVNYSRFCGSARSGNADTGVFSTVVNDGCYQQQINSFILERLGGDQRVPVRTAPPPPPPGAPSPAPTGVEVGFVRSSSQPANNSASRAEGLSVWEPRPAGRDGRPAEGAAARDQPDGVMRSSAHAGPLVHLPRVPPCELEEKFRKSKAFRYGRRKLVLKGGLRRPVLELVDRNGNDPDPPPSRPARSSGRHGRSRKSDKEARRAEQQSRKRAPPPRPPPPNLQAALAGDSLVLVRRVTADWLLCQVGDRHGLVPAHHVRETVPLPTSLSVSLPGAASPLPPAPGLSSSQSTSPESQPTSPDGPPAQGQRAMALYDFVPQEKYDLGFKAGDMLLVVGKLNNDWGYGSRRGVSGQFPLSYVDVEVENVPTI</sequence>
<feature type="compositionally biased region" description="Pro residues" evidence="3">
    <location>
        <begin position="162"/>
        <end position="175"/>
    </location>
</feature>
<dbReference type="PANTHER" id="PTHR45929">
    <property type="entry name" value="JAK PATHWAY SIGNAL TRANSDUCTION ADAPTOR MOLECULE"/>
    <property type="match status" value="1"/>
</dbReference>
<feature type="compositionally biased region" description="Low complexity" evidence="3">
    <location>
        <begin position="394"/>
        <end position="409"/>
    </location>
</feature>
<proteinExistence type="predicted"/>
<evidence type="ECO:0000256" key="2">
    <source>
        <dbReference type="PROSITE-ProRule" id="PRU00192"/>
    </source>
</evidence>
<dbReference type="Pfam" id="PF00018">
    <property type="entry name" value="SH3_1"/>
    <property type="match status" value="1"/>
</dbReference>
<dbReference type="PRINTS" id="PR00499">
    <property type="entry name" value="P67PHOX"/>
</dbReference>
<dbReference type="InterPro" id="IPR050670">
    <property type="entry name" value="STAM"/>
</dbReference>
<feature type="region of interest" description="Disordered" evidence="3">
    <location>
        <begin position="157"/>
        <end position="241"/>
    </location>
</feature>
<dbReference type="GO" id="GO:0033565">
    <property type="term" value="C:ESCRT-0 complex"/>
    <property type="evidence" value="ECO:0007669"/>
    <property type="project" value="TreeGrafter"/>
</dbReference>
<dbReference type="SUPFAM" id="SSF50044">
    <property type="entry name" value="SH3-domain"/>
    <property type="match status" value="2"/>
</dbReference>
<dbReference type="GO" id="GO:0043328">
    <property type="term" value="P:protein transport to vacuole involved in ubiquitin-dependent protein catabolic process via the multivesicular body sorting pathway"/>
    <property type="evidence" value="ECO:0007669"/>
    <property type="project" value="TreeGrafter"/>
</dbReference>
<dbReference type="InterPro" id="IPR001452">
    <property type="entry name" value="SH3_domain"/>
</dbReference>
<accession>A0A6A4VMC8</accession>
<feature type="region of interest" description="Disordered" evidence="3">
    <location>
        <begin position="278"/>
        <end position="334"/>
    </location>
</feature>
<keyword evidence="7" id="KW-1185">Reference proteome</keyword>
<feature type="compositionally biased region" description="Basic and acidic residues" evidence="3">
    <location>
        <begin position="305"/>
        <end position="318"/>
    </location>
</feature>
<feature type="signal peptide" evidence="4">
    <location>
        <begin position="1"/>
        <end position="22"/>
    </location>
</feature>
<dbReference type="Proteomes" id="UP000440578">
    <property type="component" value="Unassembled WGS sequence"/>
</dbReference>
<dbReference type="Gene3D" id="2.30.30.40">
    <property type="entry name" value="SH3 Domains"/>
    <property type="match status" value="1"/>
</dbReference>
<dbReference type="EMBL" id="VIIS01001597">
    <property type="protein sequence ID" value="KAF0295796.1"/>
    <property type="molecule type" value="Genomic_DNA"/>
</dbReference>
<evidence type="ECO:0000259" key="5">
    <source>
        <dbReference type="PROSITE" id="PS50002"/>
    </source>
</evidence>
<evidence type="ECO:0000256" key="3">
    <source>
        <dbReference type="SAM" id="MobiDB-lite"/>
    </source>
</evidence>
<dbReference type="OrthoDB" id="8187791at2759"/>
<keyword evidence="4" id="KW-0732">Signal</keyword>
<comment type="caution">
    <text evidence="6">The sequence shown here is derived from an EMBL/GenBank/DDBJ whole genome shotgun (WGS) entry which is preliminary data.</text>
</comment>
<reference evidence="6 7" key="1">
    <citation type="submission" date="2019-07" db="EMBL/GenBank/DDBJ databases">
        <title>Draft genome assembly of a fouling barnacle, Amphibalanus amphitrite (Darwin, 1854): The first reference genome for Thecostraca.</title>
        <authorList>
            <person name="Kim W."/>
        </authorList>
    </citation>
    <scope>NUCLEOTIDE SEQUENCE [LARGE SCALE GENOMIC DNA]</scope>
    <source>
        <strain evidence="6">SNU_AA5</strain>
        <tissue evidence="6">Soma without cirri and trophi</tissue>
    </source>
</reference>
<protein>
    <submittedName>
        <fullName evidence="6">Endophilin-A2</fullName>
    </submittedName>
</protein>
<dbReference type="AlphaFoldDB" id="A0A6A4VMC8"/>
<feature type="chain" id="PRO_5025398690" evidence="4">
    <location>
        <begin position="23"/>
        <end position="479"/>
    </location>
</feature>
<dbReference type="SMART" id="SM00326">
    <property type="entry name" value="SH3"/>
    <property type="match status" value="1"/>
</dbReference>